<sequence length="516" mass="55511">MKREDSISPAASPSHAVAGAGWALALLLAINLFNYIDRQVLSATLPKIRLDPTMLRPDDPWAQTKLGALTTAFMAAYMLFSPLFGRLGDRWSRWGIVGGAVIVWSLATGGSGLAVGYAMLLATRCLVGIGEAAYGPVAPAMLSDLYPVERRGQILAWFYMAIPVGSALGFVIGAQVAEVAGWRWAFLVVVLPGILLGILCFFMKEPPRPSTPEAPAQEPASSHSYWDVLRELGRIRSFVLCSAGMTVSTFVLGGVATVMQLYLFEREARFTITPEVLDKLAALRTADGTEIVPAAVRERLAQLPVGQSWQAAELRQLLQEKLTPQEYLLYSTWIFDTATAPGSWTNGLIGLYIGGLVVVGGLIATLAGGLAGDYLRNRGVKGAYFWVAGGGMIVGFPAFVALLYTPLPWGWVFFFIAVFFLFFNTGPANAILANVARSPIRATAFAINIFVIHAFGDAISPLIIGVIADLSSLQTAFLLVAFLIPVSGGLWLWGRHYLDADTQRAEAGLWPGDAPP</sequence>
<feature type="transmembrane region" description="Helical" evidence="6">
    <location>
        <begin position="473"/>
        <end position="494"/>
    </location>
</feature>
<proteinExistence type="predicted"/>
<dbReference type="Gene3D" id="1.20.1250.20">
    <property type="entry name" value="MFS general substrate transporter like domains"/>
    <property type="match status" value="2"/>
</dbReference>
<dbReference type="Proteomes" id="UP000542342">
    <property type="component" value="Unassembled WGS sequence"/>
</dbReference>
<reference evidence="8 9" key="1">
    <citation type="submission" date="2020-07" db="EMBL/GenBank/DDBJ databases">
        <title>Thermogemmata thermophila gen. nov., sp. nov., a novel moderate thermophilic planctomycete from a Kamchatka hot spring.</title>
        <authorList>
            <person name="Elcheninov A.G."/>
            <person name="Podosokorskaya O.A."/>
            <person name="Kovaleva O.L."/>
            <person name="Novikov A."/>
            <person name="Bonch-Osmolovskaya E.A."/>
            <person name="Toshchakov S.V."/>
            <person name="Kublanov I.V."/>
        </authorList>
    </citation>
    <scope>NUCLEOTIDE SEQUENCE [LARGE SCALE GENOMIC DNA]</scope>
    <source>
        <strain evidence="8 9">2918</strain>
    </source>
</reference>
<evidence type="ECO:0000313" key="9">
    <source>
        <dbReference type="Proteomes" id="UP000542342"/>
    </source>
</evidence>
<evidence type="ECO:0000256" key="2">
    <source>
        <dbReference type="ARBA" id="ARBA00022448"/>
    </source>
</evidence>
<gene>
    <name evidence="8" type="ORF">H0921_08315</name>
</gene>
<dbReference type="EMBL" id="JACEFB010000004">
    <property type="protein sequence ID" value="MBA2226163.1"/>
    <property type="molecule type" value="Genomic_DNA"/>
</dbReference>
<dbReference type="InterPro" id="IPR036259">
    <property type="entry name" value="MFS_trans_sf"/>
</dbReference>
<feature type="transmembrane region" description="Helical" evidence="6">
    <location>
        <begin position="96"/>
        <end position="115"/>
    </location>
</feature>
<evidence type="ECO:0000313" key="8">
    <source>
        <dbReference type="EMBL" id="MBA2226163.1"/>
    </source>
</evidence>
<name>A0A7V9ABM4_9BACT</name>
<dbReference type="InterPro" id="IPR011701">
    <property type="entry name" value="MFS"/>
</dbReference>
<feature type="transmembrane region" description="Helical" evidence="6">
    <location>
        <begin position="349"/>
        <end position="371"/>
    </location>
</feature>
<comment type="caution">
    <text evidence="8">The sequence shown here is derived from an EMBL/GenBank/DDBJ whole genome shotgun (WGS) entry which is preliminary data.</text>
</comment>
<feature type="transmembrane region" description="Helical" evidence="6">
    <location>
        <begin position="411"/>
        <end position="433"/>
    </location>
</feature>
<evidence type="ECO:0000259" key="7">
    <source>
        <dbReference type="PROSITE" id="PS50850"/>
    </source>
</evidence>
<feature type="transmembrane region" description="Helical" evidence="6">
    <location>
        <begin position="154"/>
        <end position="176"/>
    </location>
</feature>
<keyword evidence="4 6" id="KW-1133">Transmembrane helix</keyword>
<evidence type="ECO:0000256" key="5">
    <source>
        <dbReference type="ARBA" id="ARBA00023136"/>
    </source>
</evidence>
<dbReference type="InterPro" id="IPR020846">
    <property type="entry name" value="MFS_dom"/>
</dbReference>
<dbReference type="RefSeq" id="WP_194537584.1">
    <property type="nucleotide sequence ID" value="NZ_JACEFB010000004.1"/>
</dbReference>
<dbReference type="PANTHER" id="PTHR23505:SF79">
    <property type="entry name" value="PROTEIN SPINSTER"/>
    <property type="match status" value="1"/>
</dbReference>
<accession>A0A7V9ABM4</accession>
<evidence type="ECO:0000256" key="6">
    <source>
        <dbReference type="SAM" id="Phobius"/>
    </source>
</evidence>
<feature type="transmembrane region" description="Helical" evidence="6">
    <location>
        <begin position="182"/>
        <end position="202"/>
    </location>
</feature>
<dbReference type="PANTHER" id="PTHR23505">
    <property type="entry name" value="SPINSTER"/>
    <property type="match status" value="1"/>
</dbReference>
<keyword evidence="9" id="KW-1185">Reference proteome</keyword>
<protein>
    <submittedName>
        <fullName evidence="8">MFS transporter</fullName>
    </submittedName>
</protein>
<feature type="transmembrane region" description="Helical" evidence="6">
    <location>
        <begin position="238"/>
        <end position="263"/>
    </location>
</feature>
<organism evidence="8 9">
    <name type="scientific">Thermogemmata fonticola</name>
    <dbReference type="NCBI Taxonomy" id="2755323"/>
    <lineage>
        <taxon>Bacteria</taxon>
        <taxon>Pseudomonadati</taxon>
        <taxon>Planctomycetota</taxon>
        <taxon>Planctomycetia</taxon>
        <taxon>Gemmatales</taxon>
        <taxon>Gemmataceae</taxon>
        <taxon>Thermogemmata</taxon>
    </lineage>
</organism>
<comment type="subcellular location">
    <subcellularLocation>
        <location evidence="1">Membrane</location>
        <topology evidence="1">Multi-pass membrane protein</topology>
    </subcellularLocation>
</comment>
<dbReference type="Pfam" id="PF07690">
    <property type="entry name" value="MFS_1"/>
    <property type="match status" value="1"/>
</dbReference>
<keyword evidence="3 6" id="KW-0812">Transmembrane</keyword>
<evidence type="ECO:0000256" key="4">
    <source>
        <dbReference type="ARBA" id="ARBA00022989"/>
    </source>
</evidence>
<feature type="transmembrane region" description="Helical" evidence="6">
    <location>
        <begin position="66"/>
        <end position="84"/>
    </location>
</feature>
<dbReference type="AlphaFoldDB" id="A0A7V9ABM4"/>
<feature type="transmembrane region" description="Helical" evidence="6">
    <location>
        <begin position="383"/>
        <end position="405"/>
    </location>
</feature>
<dbReference type="GO" id="GO:0022857">
    <property type="term" value="F:transmembrane transporter activity"/>
    <property type="evidence" value="ECO:0007669"/>
    <property type="project" value="InterPro"/>
</dbReference>
<dbReference type="GO" id="GO:0016020">
    <property type="term" value="C:membrane"/>
    <property type="evidence" value="ECO:0007669"/>
    <property type="project" value="UniProtKB-SubCell"/>
</dbReference>
<keyword evidence="2" id="KW-0813">Transport</keyword>
<feature type="domain" description="Major facilitator superfamily (MFS) profile" evidence="7">
    <location>
        <begin position="23"/>
        <end position="499"/>
    </location>
</feature>
<evidence type="ECO:0000256" key="1">
    <source>
        <dbReference type="ARBA" id="ARBA00004141"/>
    </source>
</evidence>
<dbReference type="InterPro" id="IPR044770">
    <property type="entry name" value="MFS_spinster-like"/>
</dbReference>
<keyword evidence="5 6" id="KW-0472">Membrane</keyword>
<feature type="transmembrane region" description="Helical" evidence="6">
    <location>
        <begin position="445"/>
        <end position="467"/>
    </location>
</feature>
<dbReference type="CDD" id="cd17328">
    <property type="entry name" value="MFS_spinster_like"/>
    <property type="match status" value="1"/>
</dbReference>
<dbReference type="PROSITE" id="PS50850">
    <property type="entry name" value="MFS"/>
    <property type="match status" value="1"/>
</dbReference>
<evidence type="ECO:0000256" key="3">
    <source>
        <dbReference type="ARBA" id="ARBA00022692"/>
    </source>
</evidence>
<dbReference type="SUPFAM" id="SSF103473">
    <property type="entry name" value="MFS general substrate transporter"/>
    <property type="match status" value="2"/>
</dbReference>